<evidence type="ECO:0000259" key="3">
    <source>
        <dbReference type="Pfam" id="PF00549"/>
    </source>
</evidence>
<dbReference type="PIRSF" id="PIRSF001553">
    <property type="entry name" value="SucCS_alpha"/>
    <property type="match status" value="1"/>
</dbReference>
<evidence type="ECO:0000256" key="2">
    <source>
        <dbReference type="ARBA" id="ARBA00022741"/>
    </source>
</evidence>
<dbReference type="InterPro" id="IPR017440">
    <property type="entry name" value="Cit_synth/succinyl-CoA_lig_AS"/>
</dbReference>
<accession>A0ABQ9U6S3</accession>
<proteinExistence type="predicted"/>
<organism evidence="5 6">
    <name type="scientific">Saguinus oedipus</name>
    <name type="common">Cotton-top tamarin</name>
    <name type="synonym">Oedipomidas oedipus</name>
    <dbReference type="NCBI Taxonomy" id="9490"/>
    <lineage>
        <taxon>Eukaryota</taxon>
        <taxon>Metazoa</taxon>
        <taxon>Chordata</taxon>
        <taxon>Craniata</taxon>
        <taxon>Vertebrata</taxon>
        <taxon>Euteleostomi</taxon>
        <taxon>Mammalia</taxon>
        <taxon>Eutheria</taxon>
        <taxon>Euarchontoglires</taxon>
        <taxon>Primates</taxon>
        <taxon>Haplorrhini</taxon>
        <taxon>Platyrrhini</taxon>
        <taxon>Cebidae</taxon>
        <taxon>Callitrichinae</taxon>
        <taxon>Saguinus</taxon>
    </lineage>
</organism>
<dbReference type="PANTHER" id="PTHR11117">
    <property type="entry name" value="SUCCINYL-COA LIGASE SUBUNIT ALPHA"/>
    <property type="match status" value="1"/>
</dbReference>
<dbReference type="InterPro" id="IPR003781">
    <property type="entry name" value="CoA-bd"/>
</dbReference>
<dbReference type="InterPro" id="IPR005811">
    <property type="entry name" value="SUCC_ACL_C"/>
</dbReference>
<name>A0ABQ9U6S3_SAGOE</name>
<reference evidence="5 6" key="1">
    <citation type="submission" date="2023-05" db="EMBL/GenBank/DDBJ databases">
        <title>B98-5 Cell Line De Novo Hybrid Assembly: An Optical Mapping Approach.</title>
        <authorList>
            <person name="Kananen K."/>
            <person name="Auerbach J.A."/>
            <person name="Kautto E."/>
            <person name="Blachly J.S."/>
        </authorList>
    </citation>
    <scope>NUCLEOTIDE SEQUENCE [LARGE SCALE GENOMIC DNA]</scope>
    <source>
        <strain evidence="5">B95-8</strain>
        <tissue evidence="5">Cell line</tissue>
    </source>
</reference>
<dbReference type="Proteomes" id="UP001266305">
    <property type="component" value="Unassembled WGS sequence"/>
</dbReference>
<dbReference type="InterPro" id="IPR016102">
    <property type="entry name" value="Succinyl-CoA_synth-like"/>
</dbReference>
<dbReference type="Pfam" id="PF02629">
    <property type="entry name" value="CoA_binding"/>
    <property type="match status" value="1"/>
</dbReference>
<keyword evidence="1 5" id="KW-0436">Ligase</keyword>
<dbReference type="Gene3D" id="3.40.50.261">
    <property type="entry name" value="Succinyl-CoA synthetase domains"/>
    <property type="match status" value="2"/>
</dbReference>
<evidence type="ECO:0000313" key="5">
    <source>
        <dbReference type="EMBL" id="KAK2092757.1"/>
    </source>
</evidence>
<dbReference type="InterPro" id="IPR036291">
    <property type="entry name" value="NAD(P)-bd_dom_sf"/>
</dbReference>
<evidence type="ECO:0000256" key="1">
    <source>
        <dbReference type="ARBA" id="ARBA00022598"/>
    </source>
</evidence>
<gene>
    <name evidence="5" type="primary">SUCLG1</name>
    <name evidence="5" type="ORF">P7K49_029286</name>
</gene>
<evidence type="ECO:0000259" key="4">
    <source>
        <dbReference type="Pfam" id="PF02629"/>
    </source>
</evidence>
<feature type="domain" description="ATP-citrate synthase/succinyl-CoA ligase C-terminal" evidence="3">
    <location>
        <begin position="94"/>
        <end position="220"/>
    </location>
</feature>
<dbReference type="SUPFAM" id="SSF51735">
    <property type="entry name" value="NAD(P)-binding Rossmann-fold domains"/>
    <property type="match status" value="1"/>
</dbReference>
<dbReference type="Gene3D" id="3.40.50.720">
    <property type="entry name" value="NAD(P)-binding Rossmann-like Domain"/>
    <property type="match status" value="1"/>
</dbReference>
<dbReference type="InterPro" id="IPR005810">
    <property type="entry name" value="CoA_lig_alpha"/>
</dbReference>
<dbReference type="SUPFAM" id="SSF52210">
    <property type="entry name" value="Succinyl-CoA synthetase domains"/>
    <property type="match status" value="1"/>
</dbReference>
<protein>
    <submittedName>
        <fullName evidence="5">Succinate-CoA ligase, alpha subunit</fullName>
    </submittedName>
</protein>
<evidence type="ECO:0000313" key="6">
    <source>
        <dbReference type="Proteomes" id="UP001266305"/>
    </source>
</evidence>
<feature type="domain" description="CoA-binding" evidence="4">
    <location>
        <begin position="8"/>
        <end position="49"/>
    </location>
</feature>
<dbReference type="PROSITE" id="PS00399">
    <property type="entry name" value="SUCCINYL_COA_LIG_2"/>
    <property type="match status" value="1"/>
</dbReference>
<dbReference type="GO" id="GO:0016874">
    <property type="term" value="F:ligase activity"/>
    <property type="evidence" value="ECO:0007669"/>
    <property type="project" value="UniProtKB-KW"/>
</dbReference>
<dbReference type="PANTHER" id="PTHR11117:SF2">
    <property type="entry name" value="SUCCINATE--COA LIGASE [ADP_GDP-FORMING] SUBUNIT ALPHA, MITOCHONDRIAL"/>
    <property type="match status" value="1"/>
</dbReference>
<keyword evidence="6" id="KW-1185">Reference proteome</keyword>
<dbReference type="PRINTS" id="PR01798">
    <property type="entry name" value="SCOASYNTHASE"/>
</dbReference>
<comment type="caution">
    <text evidence="5">The sequence shown here is derived from an EMBL/GenBank/DDBJ whole genome shotgun (WGS) entry which is preliminary data.</text>
</comment>
<keyword evidence="2" id="KW-0547">Nucleotide-binding</keyword>
<dbReference type="Pfam" id="PF00549">
    <property type="entry name" value="Ligase_CoA"/>
    <property type="match status" value="1"/>
</dbReference>
<sequence>MAQSKEWSHAKEQTGATASVIYVPPPFAAAAINEAIEAEIPLVVCITEGIPQQDMVRVKHKLLHQGKTRLIGPNCPGVINPGECKIGIMPGHIHKKGRIGIGGDPFNGTDFIDCLEIFLNDSATEGIILIGEIGGNAEENAAEFLKQHNSVRGIKPYSCDERRDRGAAVLQGPNSKPVVSFIAGLTAPPGRRMGHAGAIIAGGKGGAKEKISALQSAGVVVSMSPAQLGTTIYKVSSNSGPSALKLQAFSVCGHTGYLEIMAFASGT</sequence>
<dbReference type="EMBL" id="JASSZA010000015">
    <property type="protein sequence ID" value="KAK2092757.1"/>
    <property type="molecule type" value="Genomic_DNA"/>
</dbReference>